<feature type="transmembrane region" description="Helical" evidence="1">
    <location>
        <begin position="87"/>
        <end position="108"/>
    </location>
</feature>
<feature type="transmembrane region" description="Helical" evidence="1">
    <location>
        <begin position="20"/>
        <end position="43"/>
    </location>
</feature>
<dbReference type="EMBL" id="SKFH01000015">
    <property type="protein sequence ID" value="TCZ70599.1"/>
    <property type="molecule type" value="Genomic_DNA"/>
</dbReference>
<keyword evidence="1" id="KW-0472">Membrane</keyword>
<keyword evidence="1" id="KW-1133">Transmembrane helix</keyword>
<evidence type="ECO:0000313" key="2">
    <source>
        <dbReference type="EMBL" id="TCZ70599.1"/>
    </source>
</evidence>
<organism evidence="2 3">
    <name type="scientific">Flaviaesturariibacter aridisoli</name>
    <dbReference type="NCBI Taxonomy" id="2545761"/>
    <lineage>
        <taxon>Bacteria</taxon>
        <taxon>Pseudomonadati</taxon>
        <taxon>Bacteroidota</taxon>
        <taxon>Chitinophagia</taxon>
        <taxon>Chitinophagales</taxon>
        <taxon>Chitinophagaceae</taxon>
        <taxon>Flaviaestuariibacter</taxon>
    </lineage>
</organism>
<gene>
    <name evidence="2" type="ORF">E0486_10695</name>
</gene>
<evidence type="ECO:0000313" key="3">
    <source>
        <dbReference type="Proteomes" id="UP000295164"/>
    </source>
</evidence>
<evidence type="ECO:0008006" key="4">
    <source>
        <dbReference type="Google" id="ProtNLM"/>
    </source>
</evidence>
<keyword evidence="3" id="KW-1185">Reference proteome</keyword>
<dbReference type="OrthoDB" id="1432372at2"/>
<keyword evidence="1" id="KW-0812">Transmembrane</keyword>
<protein>
    <recommendedName>
        <fullName evidence="4">O-antigen ligase domain-containing protein</fullName>
    </recommendedName>
</protein>
<feature type="transmembrane region" description="Helical" evidence="1">
    <location>
        <begin position="196"/>
        <end position="224"/>
    </location>
</feature>
<evidence type="ECO:0000256" key="1">
    <source>
        <dbReference type="SAM" id="Phobius"/>
    </source>
</evidence>
<dbReference type="Proteomes" id="UP000295164">
    <property type="component" value="Unassembled WGS sequence"/>
</dbReference>
<feature type="transmembrane region" description="Helical" evidence="1">
    <location>
        <begin position="55"/>
        <end position="75"/>
    </location>
</feature>
<comment type="caution">
    <text evidence="2">The sequence shown here is derived from an EMBL/GenBank/DDBJ whole genome shotgun (WGS) entry which is preliminary data.</text>
</comment>
<feature type="transmembrane region" description="Helical" evidence="1">
    <location>
        <begin position="170"/>
        <end position="190"/>
    </location>
</feature>
<reference evidence="2 3" key="1">
    <citation type="submission" date="2019-03" db="EMBL/GenBank/DDBJ databases">
        <authorList>
            <person name="Kim M.K.M."/>
        </authorList>
    </citation>
    <scope>NUCLEOTIDE SEQUENCE [LARGE SCALE GENOMIC DNA]</scope>
    <source>
        <strain evidence="2 3">17J68-15</strain>
    </source>
</reference>
<proteinExistence type="predicted"/>
<dbReference type="RefSeq" id="WP_131852168.1">
    <property type="nucleotide sequence ID" value="NZ_SKFH01000015.1"/>
</dbReference>
<dbReference type="AlphaFoldDB" id="A0A4R4E041"/>
<sequence length="520" mass="57643">MVSLWRRLRGWENRLDGQLLLFLVLLCNVKLVVKAAALLLLLWRHRTAWPTLLRRPPLLPLFYPAVALLGLSSAAWTKRFSEPHYAWAFAGSEGVWMVCGLLSIGLWAEARRSDEAKILRNFEAFLFLNAAVSWVQLCRIIQETGAVNPYRYQGNYQKYFINTGDYIKGISFDTCTTNAVLCAIGILLFAQRRRWAVVAVCLATLVLTASNLVNALVLTGLLWLFCFRSDRAQKSILALCALPFVIFWARISPQNTGYMENVLGMKTAPPAAASASIAGAVTADPRDVIAHRWIDSMGALQANAAAATVRKVQRPELPQDPIHSAAFQHRDDSGARHQEWAHAAVAVGATPARKQGGIPGKVVAFQQTLSYLHAKPARIFTGAGPAAFSSKMAFKVAGLGIAGHYPQRLTYRSADFEKAHLALFLSYFAASERLHSVVHSPNSVYDQLLGEYGLPGLLLLMTYMGYLVWKVRRLRYTLPLLGLMAALLATDYWLEQLSIVPLFELLFFLDLQKTAPDANA</sequence>
<name>A0A4R4E041_9BACT</name>
<accession>A0A4R4E041</accession>